<dbReference type="NCBIfam" id="TIGR00010">
    <property type="entry name" value="YchF/TatD family DNA exonuclease"/>
    <property type="match status" value="1"/>
</dbReference>
<keyword evidence="2 4" id="KW-0378">Hydrolase</keyword>
<feature type="binding site" evidence="3">
    <location>
        <position position="90"/>
    </location>
    <ligand>
        <name>a divalent metal cation</name>
        <dbReference type="ChEBI" id="CHEBI:60240"/>
        <label>1</label>
    </ligand>
</feature>
<dbReference type="PROSITE" id="PS01091">
    <property type="entry name" value="TATD_3"/>
    <property type="match status" value="1"/>
</dbReference>
<evidence type="ECO:0000256" key="3">
    <source>
        <dbReference type="PIRSR" id="PIRSR005902-1"/>
    </source>
</evidence>
<dbReference type="InterPro" id="IPR032466">
    <property type="entry name" value="Metal_Hydrolase"/>
</dbReference>
<feature type="binding site" evidence="3">
    <location>
        <position position="197"/>
    </location>
    <ligand>
        <name>a divalent metal cation</name>
        <dbReference type="ChEBI" id="CHEBI:60240"/>
        <label>1</label>
    </ligand>
</feature>
<reference evidence="4" key="1">
    <citation type="submission" date="2020-10" db="EMBL/GenBank/DDBJ databases">
        <authorList>
            <person name="Gilroy R."/>
        </authorList>
    </citation>
    <scope>NUCLEOTIDE SEQUENCE</scope>
    <source>
        <strain evidence="4">CHK165-10780</strain>
    </source>
</reference>
<accession>A0A9D0YZX4</accession>
<dbReference type="AlphaFoldDB" id="A0A9D0YZX4"/>
<dbReference type="CDD" id="cd01310">
    <property type="entry name" value="TatD_DNAse"/>
    <property type="match status" value="1"/>
</dbReference>
<comment type="caution">
    <text evidence="4">The sequence shown here is derived from an EMBL/GenBank/DDBJ whole genome shotgun (WGS) entry which is preliminary data.</text>
</comment>
<dbReference type="GO" id="GO:0016788">
    <property type="term" value="F:hydrolase activity, acting on ester bonds"/>
    <property type="evidence" value="ECO:0007669"/>
    <property type="project" value="InterPro"/>
</dbReference>
<protein>
    <submittedName>
        <fullName evidence="4">TatD family hydrolase</fullName>
    </submittedName>
</protein>
<keyword evidence="1 3" id="KW-0479">Metal-binding</keyword>
<evidence type="ECO:0000256" key="2">
    <source>
        <dbReference type="ARBA" id="ARBA00022801"/>
    </source>
</evidence>
<name>A0A9D0YZX4_9FIRM</name>
<dbReference type="InterPro" id="IPR018228">
    <property type="entry name" value="DNase_TatD-rel_CS"/>
</dbReference>
<evidence type="ECO:0000313" key="4">
    <source>
        <dbReference type="EMBL" id="HIQ64899.1"/>
    </source>
</evidence>
<dbReference type="InterPro" id="IPR015991">
    <property type="entry name" value="TatD/YcfH-like"/>
</dbReference>
<proteinExistence type="predicted"/>
<dbReference type="InterPro" id="IPR001130">
    <property type="entry name" value="TatD-like"/>
</dbReference>
<feature type="binding site" evidence="3">
    <location>
        <position position="126"/>
    </location>
    <ligand>
        <name>a divalent metal cation</name>
        <dbReference type="ChEBI" id="CHEBI:60240"/>
        <label>2</label>
    </ligand>
</feature>
<dbReference type="PANTHER" id="PTHR46124">
    <property type="entry name" value="D-AMINOACYL-TRNA DEACYLASE"/>
    <property type="match status" value="1"/>
</dbReference>
<evidence type="ECO:0000256" key="1">
    <source>
        <dbReference type="ARBA" id="ARBA00022723"/>
    </source>
</evidence>
<dbReference type="PANTHER" id="PTHR46124:SF2">
    <property type="entry name" value="D-AMINOACYL-TRNA DEACYLASE"/>
    <property type="match status" value="1"/>
</dbReference>
<organism evidence="4 5">
    <name type="scientific">Candidatus Faecenecus gallistercoris</name>
    <dbReference type="NCBI Taxonomy" id="2840793"/>
    <lineage>
        <taxon>Bacteria</taxon>
        <taxon>Bacillati</taxon>
        <taxon>Bacillota</taxon>
        <taxon>Bacillota incertae sedis</taxon>
        <taxon>Candidatus Faecenecus</taxon>
    </lineage>
</organism>
<dbReference type="GO" id="GO:0004536">
    <property type="term" value="F:DNA nuclease activity"/>
    <property type="evidence" value="ECO:0007669"/>
    <property type="project" value="InterPro"/>
</dbReference>
<dbReference type="GO" id="GO:0005829">
    <property type="term" value="C:cytosol"/>
    <property type="evidence" value="ECO:0007669"/>
    <property type="project" value="TreeGrafter"/>
</dbReference>
<dbReference type="PIRSF" id="PIRSF005902">
    <property type="entry name" value="DNase_TatD"/>
    <property type="match status" value="1"/>
</dbReference>
<feature type="binding site" evidence="3">
    <location>
        <position position="6"/>
    </location>
    <ligand>
        <name>a divalent metal cation</name>
        <dbReference type="ChEBI" id="CHEBI:60240"/>
        <label>1</label>
    </ligand>
</feature>
<reference evidence="4" key="2">
    <citation type="journal article" date="2021" name="PeerJ">
        <title>Extensive microbial diversity within the chicken gut microbiome revealed by metagenomics and culture.</title>
        <authorList>
            <person name="Gilroy R."/>
            <person name="Ravi A."/>
            <person name="Getino M."/>
            <person name="Pursley I."/>
            <person name="Horton D.L."/>
            <person name="Alikhan N.F."/>
            <person name="Baker D."/>
            <person name="Gharbi K."/>
            <person name="Hall N."/>
            <person name="Watson M."/>
            <person name="Adriaenssens E.M."/>
            <person name="Foster-Nyarko E."/>
            <person name="Jarju S."/>
            <person name="Secka A."/>
            <person name="Antonio M."/>
            <person name="Oren A."/>
            <person name="Chaudhuri R.R."/>
            <person name="La Ragione R."/>
            <person name="Hildebrand F."/>
            <person name="Pallen M.J."/>
        </authorList>
    </citation>
    <scope>NUCLEOTIDE SEQUENCE</scope>
    <source>
        <strain evidence="4">CHK165-10780</strain>
    </source>
</reference>
<dbReference type="GO" id="GO:0046872">
    <property type="term" value="F:metal ion binding"/>
    <property type="evidence" value="ECO:0007669"/>
    <property type="project" value="UniProtKB-KW"/>
</dbReference>
<sequence>MYIDTHCHLSLEEDIQDVMKRCKEAKVNQIIISGCDFESIPESIKIAHDMQDIYLALGFHPETASEVTKKDLEMLKDEIQSNPKLVAIGEIGLDFHYGRENDKEQIELFRTQLSLASEYQLPVVIHTRDAIELTYQILKEYDVKGVIHCYSGSLEMAKKFIDLGYCLGIGGVLTFKNCKLKETLKQIPLSSLVLETDSPYLTPVPYRGKPNHPYYVPYVAQALAEIYQIPTEEVARITSATARRIFDRMK</sequence>
<dbReference type="Gene3D" id="3.20.20.140">
    <property type="entry name" value="Metal-dependent hydrolases"/>
    <property type="match status" value="1"/>
</dbReference>
<dbReference type="Proteomes" id="UP000886725">
    <property type="component" value="Unassembled WGS sequence"/>
</dbReference>
<dbReference type="EMBL" id="DVFU01000079">
    <property type="protein sequence ID" value="HIQ64899.1"/>
    <property type="molecule type" value="Genomic_DNA"/>
</dbReference>
<gene>
    <name evidence="4" type="ORF">IAC85_04080</name>
</gene>
<dbReference type="PROSITE" id="PS01090">
    <property type="entry name" value="TATD_2"/>
    <property type="match status" value="1"/>
</dbReference>
<dbReference type="SUPFAM" id="SSF51556">
    <property type="entry name" value="Metallo-dependent hydrolases"/>
    <property type="match status" value="1"/>
</dbReference>
<evidence type="ECO:0000313" key="5">
    <source>
        <dbReference type="Proteomes" id="UP000886725"/>
    </source>
</evidence>
<dbReference type="FunFam" id="3.20.20.140:FF:000005">
    <property type="entry name" value="TatD family hydrolase"/>
    <property type="match status" value="1"/>
</dbReference>
<feature type="binding site" evidence="3">
    <location>
        <position position="8"/>
    </location>
    <ligand>
        <name>a divalent metal cation</name>
        <dbReference type="ChEBI" id="CHEBI:60240"/>
        <label>1</label>
    </ligand>
</feature>
<dbReference type="Pfam" id="PF01026">
    <property type="entry name" value="TatD_DNase"/>
    <property type="match status" value="1"/>
</dbReference>
<feature type="binding site" evidence="3">
    <location>
        <position position="148"/>
    </location>
    <ligand>
        <name>a divalent metal cation</name>
        <dbReference type="ChEBI" id="CHEBI:60240"/>
        <label>2</label>
    </ligand>
</feature>